<dbReference type="PROSITE" id="PS51296">
    <property type="entry name" value="RIESKE"/>
    <property type="match status" value="1"/>
</dbReference>
<dbReference type="RefSeq" id="XP_005104978.1">
    <property type="nucleotide sequence ID" value="XM_005104921.3"/>
</dbReference>
<dbReference type="Proteomes" id="UP000694888">
    <property type="component" value="Unplaced"/>
</dbReference>
<evidence type="ECO:0000256" key="4">
    <source>
        <dbReference type="ARBA" id="ARBA00023014"/>
    </source>
</evidence>
<keyword evidence="1" id="KW-0001">2Fe-2S</keyword>
<dbReference type="InterPro" id="IPR054716">
    <property type="entry name" value="Sol_Rieske_ferrdox_dom"/>
</dbReference>
<dbReference type="Pfam" id="PF22543">
    <property type="entry name" value="Rieske_4"/>
    <property type="match status" value="1"/>
</dbReference>
<dbReference type="InterPro" id="IPR036922">
    <property type="entry name" value="Rieske_2Fe-2S_sf"/>
</dbReference>
<dbReference type="InterPro" id="IPR017941">
    <property type="entry name" value="Rieske_2Fe-2S"/>
</dbReference>
<evidence type="ECO:0000256" key="1">
    <source>
        <dbReference type="ARBA" id="ARBA00022714"/>
    </source>
</evidence>
<evidence type="ECO:0000313" key="6">
    <source>
        <dbReference type="Proteomes" id="UP000694888"/>
    </source>
</evidence>
<feature type="domain" description="Rieske" evidence="5">
    <location>
        <begin position="14"/>
        <end position="113"/>
    </location>
</feature>
<keyword evidence="6" id="KW-1185">Reference proteome</keyword>
<accession>A0ABM0JZ63</accession>
<evidence type="ECO:0000259" key="5">
    <source>
        <dbReference type="PROSITE" id="PS51296"/>
    </source>
</evidence>
<dbReference type="GeneID" id="101855039"/>
<keyword evidence="4" id="KW-0411">Iron-sulfur</keyword>
<evidence type="ECO:0000256" key="3">
    <source>
        <dbReference type="ARBA" id="ARBA00023004"/>
    </source>
</evidence>
<evidence type="ECO:0000256" key="2">
    <source>
        <dbReference type="ARBA" id="ARBA00022723"/>
    </source>
</evidence>
<keyword evidence="2" id="KW-0479">Metal-binding</keyword>
<sequence>MAKSPQNLDSDLQWHLIGGVEELKQKVCRKVYMQGGQGLALFYVAPDKFFLTNSTCPHARGPLEQGDIEDIGGSFKVVCPLHYYSFDLVTGQSATGLTLRTYKTEVREDGLYGLTPFPVSLTR</sequence>
<gene>
    <name evidence="7" type="primary">LOC101855039</name>
</gene>
<dbReference type="Gene3D" id="2.102.10.10">
    <property type="entry name" value="Rieske [2Fe-2S] iron-sulphur domain"/>
    <property type="match status" value="1"/>
</dbReference>
<protein>
    <submittedName>
        <fullName evidence="7">Rieske domain-containing protein</fullName>
    </submittedName>
</protein>
<dbReference type="PANTHER" id="PTHR21496:SF19">
    <property type="entry name" value="SI:CH211-212D10.2"/>
    <property type="match status" value="1"/>
</dbReference>
<dbReference type="PANTHER" id="PTHR21496">
    <property type="entry name" value="FERREDOXIN-RELATED"/>
    <property type="match status" value="1"/>
</dbReference>
<proteinExistence type="predicted"/>
<reference evidence="7" key="1">
    <citation type="submission" date="2025-08" db="UniProtKB">
        <authorList>
            <consortium name="RefSeq"/>
        </authorList>
    </citation>
    <scope>IDENTIFICATION</scope>
</reference>
<organism evidence="6 7">
    <name type="scientific">Aplysia californica</name>
    <name type="common">California sea hare</name>
    <dbReference type="NCBI Taxonomy" id="6500"/>
    <lineage>
        <taxon>Eukaryota</taxon>
        <taxon>Metazoa</taxon>
        <taxon>Spiralia</taxon>
        <taxon>Lophotrochozoa</taxon>
        <taxon>Mollusca</taxon>
        <taxon>Gastropoda</taxon>
        <taxon>Heterobranchia</taxon>
        <taxon>Euthyneura</taxon>
        <taxon>Tectipleura</taxon>
        <taxon>Aplysiida</taxon>
        <taxon>Aplysioidea</taxon>
        <taxon>Aplysiidae</taxon>
        <taxon>Aplysia</taxon>
    </lineage>
</organism>
<dbReference type="SUPFAM" id="SSF50022">
    <property type="entry name" value="ISP domain"/>
    <property type="match status" value="1"/>
</dbReference>
<keyword evidence="3" id="KW-0408">Iron</keyword>
<name>A0ABM0JZ63_APLCA</name>
<evidence type="ECO:0000313" key="7">
    <source>
        <dbReference type="RefSeq" id="XP_005104978.1"/>
    </source>
</evidence>